<feature type="transmembrane region" description="Helical" evidence="7">
    <location>
        <begin position="68"/>
        <end position="87"/>
    </location>
</feature>
<dbReference type="RefSeq" id="WP_016444467.1">
    <property type="nucleotide sequence ID" value="NZ_KE150266.1"/>
</dbReference>
<evidence type="ECO:0000313" key="10">
    <source>
        <dbReference type="Proteomes" id="UP000014387"/>
    </source>
</evidence>
<keyword evidence="6 7" id="KW-0131">Cell cycle</keyword>
<proteinExistence type="inferred from homology"/>
<comment type="subcellular location">
    <subcellularLocation>
        <location evidence="7">Cell membrane</location>
        <topology evidence="7">Multi-pass membrane protein</topology>
    </subcellularLocation>
</comment>
<keyword evidence="10" id="KW-1185">Reference proteome</keyword>
<feature type="region of interest" description="Disordered" evidence="8">
    <location>
        <begin position="1"/>
        <end position="22"/>
    </location>
</feature>
<gene>
    <name evidence="7" type="primary">crgA</name>
    <name evidence="9" type="ORF">HMPREF9238_01126</name>
</gene>
<evidence type="ECO:0000256" key="2">
    <source>
        <dbReference type="ARBA" id="ARBA00022618"/>
    </source>
</evidence>
<evidence type="ECO:0000256" key="1">
    <source>
        <dbReference type="ARBA" id="ARBA00022475"/>
    </source>
</evidence>
<keyword evidence="2 7" id="KW-0132">Cell division</keyword>
<evidence type="ECO:0000256" key="3">
    <source>
        <dbReference type="ARBA" id="ARBA00022692"/>
    </source>
</evidence>
<dbReference type="AlphaFoldDB" id="A0A9W5VWW1"/>
<feature type="transmembrane region" description="Helical" evidence="7">
    <location>
        <begin position="34"/>
        <end position="56"/>
    </location>
</feature>
<name>A0A9W5VWW1_9ACTO</name>
<dbReference type="InterPro" id="IPR009619">
    <property type="entry name" value="CrgA"/>
</dbReference>
<accession>A0A9W5VWW1</accession>
<evidence type="ECO:0000313" key="9">
    <source>
        <dbReference type="EMBL" id="EPD31356.1"/>
    </source>
</evidence>
<dbReference type="OrthoDB" id="5189646at2"/>
<dbReference type="GO" id="GO:0051301">
    <property type="term" value="P:cell division"/>
    <property type="evidence" value="ECO:0007669"/>
    <property type="project" value="UniProtKB-UniRule"/>
</dbReference>
<comment type="function">
    <text evidence="7">Involved in cell division.</text>
</comment>
<feature type="compositionally biased region" description="Basic residues" evidence="8">
    <location>
        <begin position="1"/>
        <end position="10"/>
    </location>
</feature>
<evidence type="ECO:0000256" key="5">
    <source>
        <dbReference type="ARBA" id="ARBA00023136"/>
    </source>
</evidence>
<comment type="caution">
    <text evidence="9">The sequence shown here is derived from an EMBL/GenBank/DDBJ whole genome shotgun (WGS) entry which is preliminary data.</text>
</comment>
<reference evidence="9 10" key="1">
    <citation type="submission" date="2013-05" db="EMBL/GenBank/DDBJ databases">
        <title>The Genome Sequence of Actinomyces europaeus ACS-120-V-COL10B.</title>
        <authorList>
            <consortium name="The Broad Institute Genomics Platform"/>
            <person name="Earl A."/>
            <person name="Ward D."/>
            <person name="Feldgarden M."/>
            <person name="Gevers D."/>
            <person name="Saerens B."/>
            <person name="Vaneechoutte M."/>
            <person name="Walker B."/>
            <person name="Young S."/>
            <person name="Zeng Q."/>
            <person name="Gargeya S."/>
            <person name="Fitzgerald M."/>
            <person name="Haas B."/>
            <person name="Abouelleil A."/>
            <person name="Allen A.W."/>
            <person name="Alvarado L."/>
            <person name="Arachchi H.M."/>
            <person name="Berlin A.M."/>
            <person name="Chapman S.B."/>
            <person name="Gainer-Dewar J."/>
            <person name="Goldberg J."/>
            <person name="Griggs A."/>
            <person name="Gujja S."/>
            <person name="Hansen M."/>
            <person name="Howarth C."/>
            <person name="Imamovic A."/>
            <person name="Ireland A."/>
            <person name="Larimer J."/>
            <person name="McCowan C."/>
            <person name="Murphy C."/>
            <person name="Pearson M."/>
            <person name="Poon T.W."/>
            <person name="Priest M."/>
            <person name="Roberts A."/>
            <person name="Saif S."/>
            <person name="Shea T."/>
            <person name="Sisk P."/>
            <person name="Sykes S."/>
            <person name="Wortman J."/>
            <person name="Nusbaum C."/>
            <person name="Birren B."/>
        </authorList>
    </citation>
    <scope>NUCLEOTIDE SEQUENCE [LARGE SCALE GENOMIC DNA]</scope>
    <source>
        <strain evidence="9 10">ACS-120-V-Col10b</strain>
    </source>
</reference>
<evidence type="ECO:0000256" key="8">
    <source>
        <dbReference type="SAM" id="MobiDB-lite"/>
    </source>
</evidence>
<organism evidence="9 10">
    <name type="scientific">Gleimia europaea ACS-120-V-Col10b</name>
    <dbReference type="NCBI Taxonomy" id="883069"/>
    <lineage>
        <taxon>Bacteria</taxon>
        <taxon>Bacillati</taxon>
        <taxon>Actinomycetota</taxon>
        <taxon>Actinomycetes</taxon>
        <taxon>Actinomycetales</taxon>
        <taxon>Actinomycetaceae</taxon>
        <taxon>Gleimia</taxon>
    </lineage>
</organism>
<dbReference type="GO" id="GO:0005886">
    <property type="term" value="C:plasma membrane"/>
    <property type="evidence" value="ECO:0007669"/>
    <property type="project" value="UniProtKB-SubCell"/>
</dbReference>
<evidence type="ECO:0000256" key="4">
    <source>
        <dbReference type="ARBA" id="ARBA00022989"/>
    </source>
</evidence>
<dbReference type="Pfam" id="PF06781">
    <property type="entry name" value="CrgA"/>
    <property type="match status" value="1"/>
</dbReference>
<evidence type="ECO:0000256" key="6">
    <source>
        <dbReference type="ARBA" id="ARBA00023306"/>
    </source>
</evidence>
<dbReference type="EMBL" id="AGWN01000001">
    <property type="protein sequence ID" value="EPD31356.1"/>
    <property type="molecule type" value="Genomic_DNA"/>
</dbReference>
<protein>
    <recommendedName>
        <fullName evidence="7">Cell division protein CrgA</fullName>
    </recommendedName>
</protein>
<dbReference type="HAMAP" id="MF_00631">
    <property type="entry name" value="CrgA"/>
    <property type="match status" value="1"/>
</dbReference>
<comment type="similarity">
    <text evidence="7">Belongs to the CrgA family.</text>
</comment>
<dbReference type="Proteomes" id="UP000014387">
    <property type="component" value="Unassembled WGS sequence"/>
</dbReference>
<keyword evidence="5 7" id="KW-0472">Membrane</keyword>
<keyword evidence="4 7" id="KW-1133">Transmembrane helix</keyword>
<keyword evidence="3 7" id="KW-0812">Transmembrane</keyword>
<keyword evidence="1 7" id="KW-1003">Cell membrane</keyword>
<sequence length="88" mass="10030">MPESKKRKKTSSSSHSDDLQIKSWTDGIPLSPSWWAPTFVTLLIIGLLWLLVMYMTSARFPIPGIGNWNLAIGLGFMMTGFLMTLRWR</sequence>
<evidence type="ECO:0000256" key="7">
    <source>
        <dbReference type="HAMAP-Rule" id="MF_00631"/>
    </source>
</evidence>